<dbReference type="InterPro" id="IPR002401">
    <property type="entry name" value="Cyt_P450_E_grp-I"/>
</dbReference>
<dbReference type="PANTHER" id="PTHR24305">
    <property type="entry name" value="CYTOCHROME P450"/>
    <property type="match status" value="1"/>
</dbReference>
<keyword evidence="3" id="KW-0408">Iron</keyword>
<evidence type="ECO:0000256" key="3">
    <source>
        <dbReference type="RuleBase" id="RU000461"/>
    </source>
</evidence>
<sequence length="430" mass="48497">MGVAMRRETYAIMPEVARRYGDVVTLPVPGRNAPPMLLVSHPDHIEHILVKHHQRYVKGESYEELMDGQPLPLAFLEGEEWKRVRRPLNPHFSGHALERVAPKLIAGVTARVDAWAEYVGTAEWIDLEHELGTVVMDGLMRAVFGVTMATDELNSYIRSARDYSRYAANRAMMHDLPAFLPRPFQRRGQAGLAAVHTDLERYIEQRRADGPSAEPDLLDAMLEISAGECPHLQHAKLLSEVSGMIFAGFETTTEATAWTLALLLRHPSALARALEEVDALDGAPLEYASVERLSYLKACFDEGQRIQSAMANVRTAIEDDEIGGYFVPKGTRVLFSPYGIHRDARFWNEPDRFDPTRFLTDKINKSAYLPFNLGPRKCIGFRIANIEGVAALAAILQRYTFELRAGWEPQHRMRIITSMVDGLPVRIRNR</sequence>
<keyword evidence="3" id="KW-0349">Heme</keyword>
<organism evidence="4 5">
    <name type="scientific">Nocardia tengchongensis</name>
    <dbReference type="NCBI Taxonomy" id="2055889"/>
    <lineage>
        <taxon>Bacteria</taxon>
        <taxon>Bacillati</taxon>
        <taxon>Actinomycetota</taxon>
        <taxon>Actinomycetes</taxon>
        <taxon>Mycobacteriales</taxon>
        <taxon>Nocardiaceae</taxon>
        <taxon>Nocardia</taxon>
    </lineage>
</organism>
<dbReference type="InterPro" id="IPR036396">
    <property type="entry name" value="Cyt_P450_sf"/>
</dbReference>
<proteinExistence type="inferred from homology"/>
<dbReference type="InterPro" id="IPR001128">
    <property type="entry name" value="Cyt_P450"/>
</dbReference>
<protein>
    <submittedName>
        <fullName evidence="4">Cytochrome P450</fullName>
    </submittedName>
</protein>
<keyword evidence="5" id="KW-1185">Reference proteome</keyword>
<dbReference type="PRINTS" id="PR00463">
    <property type="entry name" value="EP450I"/>
</dbReference>
<keyword evidence="3" id="KW-0503">Monooxygenase</keyword>
<keyword evidence="3" id="KW-0560">Oxidoreductase</keyword>
<reference evidence="4 5" key="1">
    <citation type="submission" date="2021-04" db="EMBL/GenBank/DDBJ databases">
        <title>Nocardia tengchongensis.</title>
        <authorList>
            <person name="Zhuang k."/>
            <person name="Ran Y."/>
            <person name="Li W."/>
        </authorList>
    </citation>
    <scope>NUCLEOTIDE SEQUENCE [LARGE SCALE GENOMIC DNA]</scope>
    <source>
        <strain evidence="4 5">CFH S0057</strain>
    </source>
</reference>
<dbReference type="PROSITE" id="PS00086">
    <property type="entry name" value="CYTOCHROME_P450"/>
    <property type="match status" value="1"/>
</dbReference>
<dbReference type="Pfam" id="PF00067">
    <property type="entry name" value="p450"/>
    <property type="match status" value="1"/>
</dbReference>
<comment type="cofactor">
    <cofactor evidence="1">
        <name>heme</name>
        <dbReference type="ChEBI" id="CHEBI:30413"/>
    </cofactor>
</comment>
<dbReference type="Proteomes" id="UP000683310">
    <property type="component" value="Chromosome"/>
</dbReference>
<dbReference type="Gene3D" id="1.10.630.10">
    <property type="entry name" value="Cytochrome P450"/>
    <property type="match status" value="1"/>
</dbReference>
<name>A0ABX8CWG1_9NOCA</name>
<dbReference type="PRINTS" id="PR00385">
    <property type="entry name" value="P450"/>
</dbReference>
<comment type="similarity">
    <text evidence="2 3">Belongs to the cytochrome P450 family.</text>
</comment>
<dbReference type="EMBL" id="CP074371">
    <property type="protein sequence ID" value="QVI24238.1"/>
    <property type="molecule type" value="Genomic_DNA"/>
</dbReference>
<keyword evidence="3" id="KW-0479">Metal-binding</keyword>
<evidence type="ECO:0000313" key="4">
    <source>
        <dbReference type="EMBL" id="QVI24238.1"/>
    </source>
</evidence>
<evidence type="ECO:0000256" key="2">
    <source>
        <dbReference type="ARBA" id="ARBA00010617"/>
    </source>
</evidence>
<evidence type="ECO:0000256" key="1">
    <source>
        <dbReference type="ARBA" id="ARBA00001971"/>
    </source>
</evidence>
<dbReference type="InterPro" id="IPR017972">
    <property type="entry name" value="Cyt_P450_CS"/>
</dbReference>
<dbReference type="InterPro" id="IPR050121">
    <property type="entry name" value="Cytochrome_P450_monoxygenase"/>
</dbReference>
<dbReference type="SUPFAM" id="SSF48264">
    <property type="entry name" value="Cytochrome P450"/>
    <property type="match status" value="1"/>
</dbReference>
<dbReference type="PANTHER" id="PTHR24305:SF166">
    <property type="entry name" value="CYTOCHROME P450 12A4, MITOCHONDRIAL-RELATED"/>
    <property type="match status" value="1"/>
</dbReference>
<gene>
    <name evidence="4" type="ORF">KHQ06_16580</name>
</gene>
<accession>A0ABX8CWG1</accession>
<evidence type="ECO:0000313" key="5">
    <source>
        <dbReference type="Proteomes" id="UP000683310"/>
    </source>
</evidence>